<evidence type="ECO:0000256" key="3">
    <source>
        <dbReference type="ARBA" id="ARBA00022692"/>
    </source>
</evidence>
<accession>A0A811LST6</accession>
<evidence type="ECO:0000256" key="1">
    <source>
        <dbReference type="ARBA" id="ARBA00004127"/>
    </source>
</evidence>
<dbReference type="InterPro" id="IPR036259">
    <property type="entry name" value="MFS_trans_sf"/>
</dbReference>
<dbReference type="Proteomes" id="UP000614601">
    <property type="component" value="Unassembled WGS sequence"/>
</dbReference>
<dbReference type="Proteomes" id="UP000783686">
    <property type="component" value="Unassembled WGS sequence"/>
</dbReference>
<dbReference type="CDD" id="cd17326">
    <property type="entry name" value="MFS_MFSD8"/>
    <property type="match status" value="1"/>
</dbReference>
<name>A0A811LST6_9BILA</name>
<feature type="transmembrane region" description="Helical" evidence="7">
    <location>
        <begin position="148"/>
        <end position="167"/>
    </location>
</feature>
<keyword evidence="9" id="KW-1185">Reference proteome</keyword>
<comment type="caution">
    <text evidence="8">The sequence shown here is derived from an EMBL/GenBank/DDBJ whole genome shotgun (WGS) entry which is preliminary data.</text>
</comment>
<feature type="transmembrane region" description="Helical" evidence="7">
    <location>
        <begin position="345"/>
        <end position="365"/>
    </location>
</feature>
<dbReference type="EMBL" id="CAJFCW020000006">
    <property type="protein sequence ID" value="CAG9128457.1"/>
    <property type="molecule type" value="Genomic_DNA"/>
</dbReference>
<organism evidence="8 9">
    <name type="scientific">Bursaphelenchus okinawaensis</name>
    <dbReference type="NCBI Taxonomy" id="465554"/>
    <lineage>
        <taxon>Eukaryota</taxon>
        <taxon>Metazoa</taxon>
        <taxon>Ecdysozoa</taxon>
        <taxon>Nematoda</taxon>
        <taxon>Chromadorea</taxon>
        <taxon>Rhabditida</taxon>
        <taxon>Tylenchina</taxon>
        <taxon>Tylenchomorpha</taxon>
        <taxon>Aphelenchoidea</taxon>
        <taxon>Aphelenchoididae</taxon>
        <taxon>Bursaphelenchus</taxon>
    </lineage>
</organism>
<feature type="transmembrane region" description="Helical" evidence="7">
    <location>
        <begin position="218"/>
        <end position="243"/>
    </location>
</feature>
<feature type="transmembrane region" description="Helical" evidence="7">
    <location>
        <begin position="404"/>
        <end position="432"/>
    </location>
</feature>
<keyword evidence="5 7" id="KW-0472">Membrane</keyword>
<dbReference type="OrthoDB" id="370281at2759"/>
<dbReference type="PANTHER" id="PTHR23510">
    <property type="entry name" value="INNER MEMBRANE TRANSPORT PROTEIN YAJR"/>
    <property type="match status" value="1"/>
</dbReference>
<feature type="region of interest" description="Disordered" evidence="6">
    <location>
        <begin position="1"/>
        <end position="40"/>
    </location>
</feature>
<proteinExistence type="predicted"/>
<feature type="transmembrane region" description="Helical" evidence="7">
    <location>
        <begin position="270"/>
        <end position="289"/>
    </location>
</feature>
<dbReference type="EMBL" id="CAJFDH010000006">
    <property type="protein sequence ID" value="CAD5231133.1"/>
    <property type="molecule type" value="Genomic_DNA"/>
</dbReference>
<evidence type="ECO:0008006" key="10">
    <source>
        <dbReference type="Google" id="ProtNLM"/>
    </source>
</evidence>
<dbReference type="PANTHER" id="PTHR23510:SF3">
    <property type="entry name" value="MAJOR FACILITATOR SUPERFAMILY DOMAIN-CONTAINING PROTEIN 8"/>
    <property type="match status" value="1"/>
</dbReference>
<feature type="transmembrane region" description="Helical" evidence="7">
    <location>
        <begin position="470"/>
        <end position="491"/>
    </location>
</feature>
<reference evidence="8" key="1">
    <citation type="submission" date="2020-09" db="EMBL/GenBank/DDBJ databases">
        <authorList>
            <person name="Kikuchi T."/>
        </authorList>
    </citation>
    <scope>NUCLEOTIDE SEQUENCE</scope>
    <source>
        <strain evidence="8">SH1</strain>
    </source>
</reference>
<dbReference type="Gene3D" id="1.20.1250.20">
    <property type="entry name" value="MFS general substrate transporter like domains"/>
    <property type="match status" value="1"/>
</dbReference>
<comment type="subcellular location">
    <subcellularLocation>
        <location evidence="1">Endomembrane system</location>
        <topology evidence="1">Multi-pass membrane protein</topology>
    </subcellularLocation>
</comment>
<protein>
    <recommendedName>
        <fullName evidence="10">MFS domain-containing protein</fullName>
    </recommendedName>
</protein>
<keyword evidence="2" id="KW-0813">Transport</keyword>
<sequence>MAANTTAVLPKDPSTASVTQHDTDLTDDIKTDDTQSSDSEILHETPWRSVILMGVIAMCTSFQYSTYLSSMWPNLKKLDPSIDEAFFGIAASCYPLGQIIFSPVFGWWSNHLKNVKIPLITAMAVECAGNVIYIFLQTAPSTSKYLFGVGRFVCGIGTSNVGLMKAYASTASTDNDRAAAIATVMGFFAIGLIVGPLVQLGLTPIGEEGLAIFPHFAINMYTLPAVVSCMVNILAMVLLIFIFREEYGGLAKSEKESDEESKTLPDFDRIGFIVCFVANFAQMFMFGTIETLSTPIAMTLFPLTRTEAVQVVSVVHGIKSAFDLAMNGAFAIFNVGKWVNQRWACLVGFIGMGAFYVITFPYPFIPGNIATYKKSEFTNSTLEPIGCDVESLTWCEYTHPVNFWLYYISFVIFIGWSFSLVSIAMFTVFSQLIGPRRQSTHHGFMQMIGSTGRMIGPSSISYMYKNQGIYEAWALDTAVMFGTALLWALAFKRLRPLMDKIK</sequence>
<feature type="transmembrane region" description="Helical" evidence="7">
    <location>
        <begin position="179"/>
        <end position="198"/>
    </location>
</feature>
<evidence type="ECO:0000256" key="5">
    <source>
        <dbReference type="ARBA" id="ARBA00023136"/>
    </source>
</evidence>
<dbReference type="GO" id="GO:0005765">
    <property type="term" value="C:lysosomal membrane"/>
    <property type="evidence" value="ECO:0007669"/>
    <property type="project" value="TreeGrafter"/>
</dbReference>
<evidence type="ECO:0000256" key="2">
    <source>
        <dbReference type="ARBA" id="ARBA00022448"/>
    </source>
</evidence>
<feature type="transmembrane region" description="Helical" evidence="7">
    <location>
        <begin position="85"/>
        <end position="105"/>
    </location>
</feature>
<dbReference type="Pfam" id="PF07690">
    <property type="entry name" value="MFS_1"/>
    <property type="match status" value="1"/>
</dbReference>
<dbReference type="GO" id="GO:0022857">
    <property type="term" value="F:transmembrane transporter activity"/>
    <property type="evidence" value="ECO:0007669"/>
    <property type="project" value="InterPro"/>
</dbReference>
<dbReference type="GO" id="GO:0012505">
    <property type="term" value="C:endomembrane system"/>
    <property type="evidence" value="ECO:0007669"/>
    <property type="project" value="UniProtKB-SubCell"/>
</dbReference>
<feature type="transmembrane region" description="Helical" evidence="7">
    <location>
        <begin position="47"/>
        <end position="65"/>
    </location>
</feature>
<evidence type="ECO:0000313" key="8">
    <source>
        <dbReference type="EMBL" id="CAD5231133.1"/>
    </source>
</evidence>
<feature type="compositionally biased region" description="Basic and acidic residues" evidence="6">
    <location>
        <begin position="21"/>
        <end position="33"/>
    </location>
</feature>
<dbReference type="InterPro" id="IPR051068">
    <property type="entry name" value="MFS_Domain-Containing_Protein"/>
</dbReference>
<evidence type="ECO:0000256" key="7">
    <source>
        <dbReference type="SAM" id="Phobius"/>
    </source>
</evidence>
<gene>
    <name evidence="8" type="ORF">BOKJ2_LOCUS14489</name>
</gene>
<keyword evidence="3 7" id="KW-0812">Transmembrane</keyword>
<evidence type="ECO:0000313" key="9">
    <source>
        <dbReference type="Proteomes" id="UP000614601"/>
    </source>
</evidence>
<dbReference type="AlphaFoldDB" id="A0A811LST6"/>
<evidence type="ECO:0000256" key="6">
    <source>
        <dbReference type="SAM" id="MobiDB-lite"/>
    </source>
</evidence>
<feature type="transmembrane region" description="Helical" evidence="7">
    <location>
        <begin position="117"/>
        <end position="136"/>
    </location>
</feature>
<evidence type="ECO:0000256" key="4">
    <source>
        <dbReference type="ARBA" id="ARBA00022989"/>
    </source>
</evidence>
<dbReference type="SUPFAM" id="SSF103473">
    <property type="entry name" value="MFS general substrate transporter"/>
    <property type="match status" value="1"/>
</dbReference>
<feature type="transmembrane region" description="Helical" evidence="7">
    <location>
        <begin position="309"/>
        <end position="333"/>
    </location>
</feature>
<keyword evidence="4 7" id="KW-1133">Transmembrane helix</keyword>
<dbReference type="InterPro" id="IPR011701">
    <property type="entry name" value="MFS"/>
</dbReference>